<dbReference type="InterPro" id="IPR041058">
    <property type="entry name" value="FucT_N"/>
</dbReference>
<dbReference type="Proteomes" id="UP000316921">
    <property type="component" value="Chromosome"/>
</dbReference>
<dbReference type="SUPFAM" id="SSF53756">
    <property type="entry name" value="UDP-Glycosyltransferase/glycogen phosphorylase"/>
    <property type="match status" value="1"/>
</dbReference>
<dbReference type="PANTHER" id="PTHR11929:SF194">
    <property type="entry name" value="ALPHA-(1,3)-FUCOSYLTRANSFERASE 10"/>
    <property type="match status" value="1"/>
</dbReference>
<dbReference type="InterPro" id="IPR001503">
    <property type="entry name" value="Glyco_trans_10"/>
</dbReference>
<accession>A0A518BJW3</accession>
<sequence length="597" mass="66724">MRTIRVAFRDFWAGFEPDHFFQRHPEVLRHWRYELSDRPDLVIYSSFPGGEKLMTQHAIDDDAVRLYYTAENVAPDLSRCDFAIGFDRDLTDPRFLRLPNYVGTQSQIGFMPDALVGRADRDLEAAMALKQGACIFVQGNHVPWREAFVKKLSEAMRVDCAGPVLNNTGFTISRKDKYGLYRRYKFAITFENERSRGYVTEKINDALLTDVVPIYAGDPTVAEDFDPGCFLNLDSFPDEDALIEEILRLNEDDEAYAQMLRAPAYAQDRMSPWVDPERQLEFFDRVMGAAARGQRWSWMGSRPDGAPVGDSLQLALGPRVHLEPDEFHVSSDPLDQPDVVADEVALVPLAEGSIDRLRVPGLVLQWSPDEAVAALSRWREKIAPGGRLELAVGDWDVCRKLADWAPREAFSTLFAHGSRRAPRWGWTADELNAALAGAGFEHRDVRPFGRHLRARAAGRPGCLVDPPTAVDLVIAWPRFDQRELVPTLAAFAACSTEGLRLALRYDPALDGPLEACVDRLELALRSIRTAAAIDLVVLSDPIDDLCPFDLGARTAAVMAGPETHSDRMRFLTALGHAVVGPDELSERLDGRVNRRAG</sequence>
<evidence type="ECO:0000313" key="7">
    <source>
        <dbReference type="Proteomes" id="UP000316921"/>
    </source>
</evidence>
<evidence type="ECO:0000256" key="1">
    <source>
        <dbReference type="ARBA" id="ARBA00008919"/>
    </source>
</evidence>
<name>A0A518BJW3_9BACT</name>
<dbReference type="Pfam" id="PF18025">
    <property type="entry name" value="FucT_N"/>
    <property type="match status" value="1"/>
</dbReference>
<dbReference type="PANTHER" id="PTHR11929">
    <property type="entry name" value="ALPHA- 1,3 -FUCOSYLTRANSFERASE"/>
    <property type="match status" value="1"/>
</dbReference>
<feature type="domain" description="Fucosyltransferase C-terminal" evidence="4">
    <location>
        <begin position="143"/>
        <end position="259"/>
    </location>
</feature>
<keyword evidence="7" id="KW-1185">Reference proteome</keyword>
<feature type="domain" description="Alpha-(1,3)-fucosyltransferase FucT N-terminal" evidence="5">
    <location>
        <begin position="6"/>
        <end position="102"/>
    </location>
</feature>
<reference evidence="6 7" key="1">
    <citation type="submission" date="2019-02" db="EMBL/GenBank/DDBJ databases">
        <title>Deep-cultivation of Planctomycetes and their phenomic and genomic characterization uncovers novel biology.</title>
        <authorList>
            <person name="Wiegand S."/>
            <person name="Jogler M."/>
            <person name="Boedeker C."/>
            <person name="Pinto D."/>
            <person name="Vollmers J."/>
            <person name="Rivas-Marin E."/>
            <person name="Kohn T."/>
            <person name="Peeters S.H."/>
            <person name="Heuer A."/>
            <person name="Rast P."/>
            <person name="Oberbeckmann S."/>
            <person name="Bunk B."/>
            <person name="Jeske O."/>
            <person name="Meyerdierks A."/>
            <person name="Storesund J.E."/>
            <person name="Kallscheuer N."/>
            <person name="Luecker S."/>
            <person name="Lage O.M."/>
            <person name="Pohl T."/>
            <person name="Merkel B.J."/>
            <person name="Hornburger P."/>
            <person name="Mueller R.-W."/>
            <person name="Bruemmer F."/>
            <person name="Labrenz M."/>
            <person name="Spormann A.M."/>
            <person name="Op den Camp H."/>
            <person name="Overmann J."/>
            <person name="Amann R."/>
            <person name="Jetten M.S.M."/>
            <person name="Mascher T."/>
            <person name="Medema M.H."/>
            <person name="Devos D.P."/>
            <person name="Kaster A.-K."/>
            <person name="Ovreas L."/>
            <person name="Rohde M."/>
            <person name="Galperin M.Y."/>
            <person name="Jogler C."/>
        </authorList>
    </citation>
    <scope>NUCLEOTIDE SEQUENCE [LARGE SCALE GENOMIC DNA]</scope>
    <source>
        <strain evidence="6 7">Pla133</strain>
    </source>
</reference>
<comment type="similarity">
    <text evidence="1">Belongs to the glycosyltransferase 10 family.</text>
</comment>
<dbReference type="InterPro" id="IPR029063">
    <property type="entry name" value="SAM-dependent_MTases_sf"/>
</dbReference>
<dbReference type="Gene3D" id="3.40.50.11650">
    <property type="entry name" value="Glycosyl transferase family 10, N-terminal domain"/>
    <property type="match status" value="1"/>
</dbReference>
<dbReference type="GO" id="GO:0046920">
    <property type="term" value="F:alpha-(1-&gt;3)-fucosyltransferase activity"/>
    <property type="evidence" value="ECO:0007669"/>
    <property type="project" value="TreeGrafter"/>
</dbReference>
<dbReference type="InterPro" id="IPR055270">
    <property type="entry name" value="Glyco_tran_10_C"/>
</dbReference>
<dbReference type="Pfam" id="PF00852">
    <property type="entry name" value="Glyco_transf_10"/>
    <property type="match status" value="1"/>
</dbReference>
<evidence type="ECO:0000259" key="4">
    <source>
        <dbReference type="Pfam" id="PF00852"/>
    </source>
</evidence>
<evidence type="ECO:0000256" key="3">
    <source>
        <dbReference type="ARBA" id="ARBA00022679"/>
    </source>
</evidence>
<dbReference type="Gene3D" id="3.40.50.11660">
    <property type="entry name" value="Glycosyl transferase family 10, C-terminal domain"/>
    <property type="match status" value="1"/>
</dbReference>
<organism evidence="6 7">
    <name type="scientific">Engelhardtia mirabilis</name>
    <dbReference type="NCBI Taxonomy" id="2528011"/>
    <lineage>
        <taxon>Bacteria</taxon>
        <taxon>Pseudomonadati</taxon>
        <taxon>Planctomycetota</taxon>
        <taxon>Planctomycetia</taxon>
        <taxon>Planctomycetia incertae sedis</taxon>
        <taxon>Engelhardtia</taxon>
    </lineage>
</organism>
<evidence type="ECO:0000313" key="6">
    <source>
        <dbReference type="EMBL" id="QDU67267.1"/>
    </source>
</evidence>
<dbReference type="InterPro" id="IPR042574">
    <property type="entry name" value="FucT_N_sf"/>
</dbReference>
<keyword evidence="3 6" id="KW-0808">Transferase</keyword>
<evidence type="ECO:0000259" key="5">
    <source>
        <dbReference type="Pfam" id="PF18025"/>
    </source>
</evidence>
<dbReference type="GO" id="GO:0016020">
    <property type="term" value="C:membrane"/>
    <property type="evidence" value="ECO:0007669"/>
    <property type="project" value="InterPro"/>
</dbReference>
<dbReference type="SUPFAM" id="SSF53335">
    <property type="entry name" value="S-adenosyl-L-methionine-dependent methyltransferases"/>
    <property type="match status" value="1"/>
</dbReference>
<dbReference type="InterPro" id="IPR038577">
    <property type="entry name" value="GT10-like_C_sf"/>
</dbReference>
<dbReference type="RefSeq" id="WP_145065283.1">
    <property type="nucleotide sequence ID" value="NZ_CP036287.1"/>
</dbReference>
<dbReference type="EMBL" id="CP036287">
    <property type="protein sequence ID" value="QDU67267.1"/>
    <property type="molecule type" value="Genomic_DNA"/>
</dbReference>
<keyword evidence="2 6" id="KW-0328">Glycosyltransferase</keyword>
<evidence type="ECO:0000256" key="2">
    <source>
        <dbReference type="ARBA" id="ARBA00022676"/>
    </source>
</evidence>
<proteinExistence type="inferred from homology"/>
<protein>
    <submittedName>
        <fullName evidence="6">Glycosyltransferase family 10 (Fucosyltransferase)</fullName>
    </submittedName>
</protein>
<dbReference type="Gene3D" id="3.40.50.150">
    <property type="entry name" value="Vaccinia Virus protein VP39"/>
    <property type="match status" value="1"/>
</dbReference>
<gene>
    <name evidence="6" type="ORF">Pla133_23460</name>
</gene>
<dbReference type="AlphaFoldDB" id="A0A518BJW3"/>
<dbReference type="KEGG" id="pbap:Pla133_23460"/>